<evidence type="ECO:0000259" key="5">
    <source>
        <dbReference type="Pfam" id="PF00535"/>
    </source>
</evidence>
<evidence type="ECO:0000256" key="3">
    <source>
        <dbReference type="ARBA" id="ARBA00022679"/>
    </source>
</evidence>
<name>A0ABT8WWP0_9FLAO</name>
<feature type="transmembrane region" description="Helical" evidence="4">
    <location>
        <begin position="284"/>
        <end position="304"/>
    </location>
</feature>
<feature type="transmembrane region" description="Helical" evidence="4">
    <location>
        <begin position="7"/>
        <end position="32"/>
    </location>
</feature>
<dbReference type="EMBL" id="JAUOEM010000001">
    <property type="protein sequence ID" value="MDO5986088.1"/>
    <property type="molecule type" value="Genomic_DNA"/>
</dbReference>
<feature type="transmembrane region" description="Helical" evidence="4">
    <location>
        <begin position="310"/>
        <end position="328"/>
    </location>
</feature>
<dbReference type="EC" id="2.4.-.-" evidence="6"/>
<gene>
    <name evidence="6" type="ORF">Q4Q39_01605</name>
</gene>
<dbReference type="InterPro" id="IPR029044">
    <property type="entry name" value="Nucleotide-diphossugar_trans"/>
</dbReference>
<reference evidence="6" key="1">
    <citation type="submission" date="2023-07" db="EMBL/GenBank/DDBJ databases">
        <title>Two novel species in the genus Flavivirga.</title>
        <authorList>
            <person name="Kwon K."/>
        </authorList>
    </citation>
    <scope>NUCLEOTIDE SEQUENCE</scope>
    <source>
        <strain evidence="6">KACC 14157</strain>
    </source>
</reference>
<dbReference type="PANTHER" id="PTHR43630">
    <property type="entry name" value="POLY-BETA-1,6-N-ACETYL-D-GLUCOSAMINE SYNTHASE"/>
    <property type="match status" value="1"/>
</dbReference>
<organism evidence="6 7">
    <name type="scientific">Flavivirga amylovorans</name>
    <dbReference type="NCBI Taxonomy" id="870486"/>
    <lineage>
        <taxon>Bacteria</taxon>
        <taxon>Pseudomonadati</taxon>
        <taxon>Bacteroidota</taxon>
        <taxon>Flavobacteriia</taxon>
        <taxon>Flavobacteriales</taxon>
        <taxon>Flavobacteriaceae</taxon>
        <taxon>Flavivirga</taxon>
    </lineage>
</organism>
<proteinExistence type="inferred from homology"/>
<evidence type="ECO:0000256" key="1">
    <source>
        <dbReference type="ARBA" id="ARBA00006739"/>
    </source>
</evidence>
<keyword evidence="4" id="KW-1133">Transmembrane helix</keyword>
<dbReference type="SUPFAM" id="SSF53448">
    <property type="entry name" value="Nucleotide-diphospho-sugar transferases"/>
    <property type="match status" value="1"/>
</dbReference>
<keyword evidence="4" id="KW-0812">Transmembrane</keyword>
<dbReference type="GO" id="GO:0016757">
    <property type="term" value="F:glycosyltransferase activity"/>
    <property type="evidence" value="ECO:0007669"/>
    <property type="project" value="UniProtKB-KW"/>
</dbReference>
<keyword evidence="3 6" id="KW-0808">Transferase</keyword>
<evidence type="ECO:0000256" key="2">
    <source>
        <dbReference type="ARBA" id="ARBA00022676"/>
    </source>
</evidence>
<dbReference type="Pfam" id="PF00535">
    <property type="entry name" value="Glycos_transf_2"/>
    <property type="match status" value="1"/>
</dbReference>
<accession>A0ABT8WWP0</accession>
<comment type="caution">
    <text evidence="6">The sequence shown here is derived from an EMBL/GenBank/DDBJ whole genome shotgun (WGS) entry which is preliminary data.</text>
</comment>
<dbReference type="Proteomes" id="UP001176891">
    <property type="component" value="Unassembled WGS sequence"/>
</dbReference>
<dbReference type="PANTHER" id="PTHR43630:SF1">
    <property type="entry name" value="POLY-BETA-1,6-N-ACETYL-D-GLUCOSAMINE SYNTHASE"/>
    <property type="match status" value="1"/>
</dbReference>
<keyword evidence="7" id="KW-1185">Reference proteome</keyword>
<keyword evidence="2 6" id="KW-0328">Glycosyltransferase</keyword>
<feature type="domain" description="Glycosyltransferase 2-like" evidence="5">
    <location>
        <begin position="46"/>
        <end position="180"/>
    </location>
</feature>
<dbReference type="Gene3D" id="3.90.550.10">
    <property type="entry name" value="Spore Coat Polysaccharide Biosynthesis Protein SpsA, Chain A"/>
    <property type="match status" value="1"/>
</dbReference>
<keyword evidence="4" id="KW-0472">Membrane</keyword>
<evidence type="ECO:0000256" key="4">
    <source>
        <dbReference type="SAM" id="Phobius"/>
    </source>
</evidence>
<dbReference type="InterPro" id="IPR001173">
    <property type="entry name" value="Glyco_trans_2-like"/>
</dbReference>
<evidence type="ECO:0000313" key="7">
    <source>
        <dbReference type="Proteomes" id="UP001176891"/>
    </source>
</evidence>
<evidence type="ECO:0000313" key="6">
    <source>
        <dbReference type="EMBL" id="MDO5986088.1"/>
    </source>
</evidence>
<protein>
    <submittedName>
        <fullName evidence="6">Glycosyltransferase</fullName>
        <ecNumber evidence="6">2.4.-.-</ecNumber>
    </submittedName>
</protein>
<sequence length="371" mass="43700">MVVFLDFIFYAFVVVVIIQAIFYLFFFTRFTFLKQEKKRRKNIDVSVIICAKNEAENLQNFLPSIINQDYPDFEIVLINDTSNDNTLEVMEQFAKQYKNIKIVNVRSNETFWGNKKYALTLGIKASTNEFLLFTDADCKPVSKYWIRNMTSHFSKEKQLVLGYSGYSKIKNSLLNKLIRYETLVTAMHYFSFAKLGLPYMGVGRNLAYTKTTFFKNNGFVNHMKVLSGDDDLFVNQIANKKNTSICFLKNGFTKSIPKTTFKSWFKQKRRHISTARYYKLKHKILLTLIYSSQLLFWILAITLFITTHNWYIVLALFLFRVIIQYSIFRAPSKKLKENDLLVILPFLEVFLILTQLTIFINNLISKPNYWK</sequence>
<feature type="transmembrane region" description="Helical" evidence="4">
    <location>
        <begin position="340"/>
        <end position="364"/>
    </location>
</feature>
<comment type="similarity">
    <text evidence="1">Belongs to the glycosyltransferase 2 family.</text>
</comment>